<dbReference type="InParanoid" id="F4BVP4"/>
<accession>F4BVP4</accession>
<dbReference type="EMBL" id="CP002565">
    <property type="protein sequence ID" value="AEB69657.1"/>
    <property type="molecule type" value="Genomic_DNA"/>
</dbReference>
<dbReference type="InterPro" id="IPR025457">
    <property type="entry name" value="DUF4277"/>
</dbReference>
<dbReference type="KEGG" id="mcj:MCON_3420"/>
<evidence type="ECO:0000313" key="2">
    <source>
        <dbReference type="EMBL" id="AEB69657.1"/>
    </source>
</evidence>
<gene>
    <name evidence="2" type="ordered locus">MCON_3420</name>
</gene>
<feature type="domain" description="DUF4277" evidence="1">
    <location>
        <begin position="7"/>
        <end position="66"/>
    </location>
</feature>
<name>F4BVP4_METSG</name>
<keyword evidence="3" id="KW-1185">Reference proteome</keyword>
<dbReference type="HOGENOM" id="CLU_2730352_0_0_2"/>
<dbReference type="AlphaFoldDB" id="F4BVP4"/>
<reference evidence="2 3" key="1">
    <citation type="journal article" date="2011" name="J. Bacteriol.">
        <title>Complete genome sequence of Methanosaeta concilii, a specialist in aceticlastic methanogenesis.</title>
        <authorList>
            <person name="Barber R.D."/>
            <person name="Zhang L."/>
            <person name="Harnack M."/>
            <person name="Olson M.V."/>
            <person name="Kaul R."/>
            <person name="Ingram-Smith C."/>
            <person name="Smith K.S."/>
        </authorList>
    </citation>
    <scope>NUCLEOTIDE SEQUENCE [LARGE SCALE GENOMIC DNA]</scope>
    <source>
        <strain evidence="3">ATCC 5969 / DSM 3671 / JCM 10134 / NBRC 103675 / OCM 69 / GP-6</strain>
    </source>
</reference>
<organism evidence="2 3">
    <name type="scientific">Methanothrix soehngenii (strain ATCC 5969 / DSM 3671 / JCM 10134 / NBRC 103675 / OCM 69 / GP-6)</name>
    <name type="common">Methanosaeta concilii</name>
    <dbReference type="NCBI Taxonomy" id="990316"/>
    <lineage>
        <taxon>Archaea</taxon>
        <taxon>Methanobacteriati</taxon>
        <taxon>Methanobacteriota</taxon>
        <taxon>Stenosarchaea group</taxon>
        <taxon>Methanomicrobia</taxon>
        <taxon>Methanotrichales</taxon>
        <taxon>Methanotrichaceae</taxon>
        <taxon>Methanothrix</taxon>
    </lineage>
</organism>
<sequence>MEMDVQSYLIGHLGIVAGTFDALNIADVIDQVLPKRGSRNLPHSVIIKAMILNGLGYTGQRLYLFPAQSPK</sequence>
<protein>
    <submittedName>
        <fullName evidence="2">Conserved domain protein</fullName>
    </submittedName>
</protein>
<dbReference type="Proteomes" id="UP000007807">
    <property type="component" value="Chromosome"/>
</dbReference>
<dbReference type="Pfam" id="PF14104">
    <property type="entry name" value="DUF4277"/>
    <property type="match status" value="1"/>
</dbReference>
<evidence type="ECO:0000313" key="3">
    <source>
        <dbReference type="Proteomes" id="UP000007807"/>
    </source>
</evidence>
<evidence type="ECO:0000259" key="1">
    <source>
        <dbReference type="Pfam" id="PF14104"/>
    </source>
</evidence>
<proteinExistence type="predicted"/>